<comment type="caution">
    <text evidence="1">The sequence shown here is derived from an EMBL/GenBank/DDBJ whole genome shotgun (WGS) entry which is preliminary data.</text>
</comment>
<dbReference type="RefSeq" id="WP_068587757.1">
    <property type="nucleotide sequence ID" value="NZ_FTNK01000007.1"/>
</dbReference>
<sequence length="85" mass="9788">MNNESLNELKIEEVSQERVHIAFKFENANIKYPMDKFDGGDLFRTIIELKDNGGTLENDGKTYDLSELKEMVVSFENVEIKGDDK</sequence>
<gene>
    <name evidence="1" type="ORF">SAMN05421578_107113</name>
</gene>
<reference evidence="1 2" key="1">
    <citation type="submission" date="2017-01" db="EMBL/GenBank/DDBJ databases">
        <authorList>
            <person name="Varghese N."/>
            <person name="Submissions S."/>
        </authorList>
    </citation>
    <scope>NUCLEOTIDE SEQUENCE [LARGE SCALE GENOMIC DNA]</scope>
    <source>
        <strain evidence="1 2">ATCC 23464</strain>
    </source>
</reference>
<evidence type="ECO:0000313" key="1">
    <source>
        <dbReference type="EMBL" id="SIR11691.1"/>
    </source>
</evidence>
<proteinExistence type="predicted"/>
<evidence type="ECO:0000313" key="2">
    <source>
        <dbReference type="Proteomes" id="UP000186666"/>
    </source>
</evidence>
<organism evidence="1 2">
    <name type="scientific">Paenibacillus macquariensis</name>
    <dbReference type="NCBI Taxonomy" id="948756"/>
    <lineage>
        <taxon>Bacteria</taxon>
        <taxon>Bacillati</taxon>
        <taxon>Bacillota</taxon>
        <taxon>Bacilli</taxon>
        <taxon>Bacillales</taxon>
        <taxon>Paenibacillaceae</taxon>
        <taxon>Paenibacillus</taxon>
    </lineage>
</organism>
<name>A0ABY1K1F6_9BACL</name>
<dbReference type="EMBL" id="FTNK01000007">
    <property type="protein sequence ID" value="SIR11691.1"/>
    <property type="molecule type" value="Genomic_DNA"/>
</dbReference>
<dbReference type="Proteomes" id="UP000186666">
    <property type="component" value="Unassembled WGS sequence"/>
</dbReference>
<keyword evidence="2" id="KW-1185">Reference proteome</keyword>
<accession>A0ABY1K1F6</accession>
<protein>
    <submittedName>
        <fullName evidence="1">Uncharacterized protein</fullName>
    </submittedName>
</protein>